<proteinExistence type="predicted"/>
<reference evidence="2 3" key="1">
    <citation type="journal article" date="2015" name="BMC Genomics">
        <title>The genome of the truffle-parasite Tolypocladium ophioglossoides and the evolution of antifungal peptaibiotics.</title>
        <authorList>
            <person name="Quandt C.A."/>
            <person name="Bushley K.E."/>
            <person name="Spatafora J.W."/>
        </authorList>
    </citation>
    <scope>NUCLEOTIDE SEQUENCE [LARGE SCALE GENOMIC DNA]</scope>
    <source>
        <strain evidence="2 3">CBS 100239</strain>
    </source>
</reference>
<keyword evidence="3" id="KW-1185">Reference proteome</keyword>
<evidence type="ECO:0000256" key="1">
    <source>
        <dbReference type="SAM" id="MobiDB-lite"/>
    </source>
</evidence>
<evidence type="ECO:0000313" key="2">
    <source>
        <dbReference type="EMBL" id="KND92369.1"/>
    </source>
</evidence>
<feature type="region of interest" description="Disordered" evidence="1">
    <location>
        <begin position="36"/>
        <end position="56"/>
    </location>
</feature>
<comment type="caution">
    <text evidence="2">The sequence shown here is derived from an EMBL/GenBank/DDBJ whole genome shotgun (WGS) entry which is preliminary data.</text>
</comment>
<dbReference type="Proteomes" id="UP000036947">
    <property type="component" value="Unassembled WGS sequence"/>
</dbReference>
<evidence type="ECO:0000313" key="3">
    <source>
        <dbReference type="Proteomes" id="UP000036947"/>
    </source>
</evidence>
<protein>
    <submittedName>
        <fullName evidence="2">Uncharacterized protein</fullName>
    </submittedName>
</protein>
<dbReference type="EMBL" id="LFRF01000006">
    <property type="protein sequence ID" value="KND92369.1"/>
    <property type="molecule type" value="Genomic_DNA"/>
</dbReference>
<sequence>MLYLTLPTHTARALSRSCLGERYGRLARSRRCRRYLRPQGTGRPRPKPGTLPGARRPVSSGVLVLVVLSPQSITSLAPALLRPSVAVLRSSGVPSATAPPVLLLARPYCTAQPHADSRDGRRRAEQQALRGADIFSSSPTVPPAVHFASKTA</sequence>
<organism evidence="2 3">
    <name type="scientific">Tolypocladium ophioglossoides (strain CBS 100239)</name>
    <name type="common">Snaketongue truffleclub</name>
    <name type="synonym">Elaphocordyceps ophioglossoides</name>
    <dbReference type="NCBI Taxonomy" id="1163406"/>
    <lineage>
        <taxon>Eukaryota</taxon>
        <taxon>Fungi</taxon>
        <taxon>Dikarya</taxon>
        <taxon>Ascomycota</taxon>
        <taxon>Pezizomycotina</taxon>
        <taxon>Sordariomycetes</taxon>
        <taxon>Hypocreomycetidae</taxon>
        <taxon>Hypocreales</taxon>
        <taxon>Ophiocordycipitaceae</taxon>
        <taxon>Tolypocladium</taxon>
    </lineage>
</organism>
<name>A0A0L0NEB1_TOLOC</name>
<dbReference type="AlphaFoldDB" id="A0A0L0NEB1"/>
<feature type="region of interest" description="Disordered" evidence="1">
    <location>
        <begin position="112"/>
        <end position="137"/>
    </location>
</feature>
<accession>A0A0L0NEB1</accession>
<gene>
    <name evidence="2" type="ORF">TOPH_03045</name>
</gene>
<feature type="compositionally biased region" description="Basic and acidic residues" evidence="1">
    <location>
        <begin position="115"/>
        <end position="125"/>
    </location>
</feature>